<feature type="compositionally biased region" description="Low complexity" evidence="1">
    <location>
        <begin position="943"/>
        <end position="952"/>
    </location>
</feature>
<feature type="compositionally biased region" description="Low complexity" evidence="1">
    <location>
        <begin position="496"/>
        <end position="516"/>
    </location>
</feature>
<dbReference type="EMBL" id="CP034687">
    <property type="protein sequence ID" value="AZS88750.1"/>
    <property type="molecule type" value="Genomic_DNA"/>
</dbReference>
<accession>A0A3S9ZLK3</accession>
<evidence type="ECO:0000313" key="2">
    <source>
        <dbReference type="EMBL" id="AZS88750.1"/>
    </source>
</evidence>
<protein>
    <submittedName>
        <fullName evidence="2">Uncharacterized protein</fullName>
    </submittedName>
</protein>
<organism evidence="2 3">
    <name type="scientific">Streptomyces griseoviridis</name>
    <dbReference type="NCBI Taxonomy" id="45398"/>
    <lineage>
        <taxon>Bacteria</taxon>
        <taxon>Bacillati</taxon>
        <taxon>Actinomycetota</taxon>
        <taxon>Actinomycetes</taxon>
        <taxon>Kitasatosporales</taxon>
        <taxon>Streptomycetaceae</taxon>
        <taxon>Streptomyces</taxon>
    </lineage>
</organism>
<dbReference type="KEGG" id="sgd:ELQ87_34315"/>
<feature type="region of interest" description="Disordered" evidence="1">
    <location>
        <begin position="485"/>
        <end position="1033"/>
    </location>
</feature>
<evidence type="ECO:0000313" key="3">
    <source>
        <dbReference type="Proteomes" id="UP000271291"/>
    </source>
</evidence>
<feature type="compositionally biased region" description="Pro residues" evidence="1">
    <location>
        <begin position="583"/>
        <end position="601"/>
    </location>
</feature>
<feature type="compositionally biased region" description="Pro residues" evidence="1">
    <location>
        <begin position="28"/>
        <end position="43"/>
    </location>
</feature>
<feature type="compositionally biased region" description="Low complexity" evidence="1">
    <location>
        <begin position="654"/>
        <end position="684"/>
    </location>
</feature>
<reference evidence="2 3" key="1">
    <citation type="submission" date="2018-12" db="EMBL/GenBank/DDBJ databases">
        <title>Streptomyces griseoviridis F1-27 complete genome.</title>
        <authorList>
            <person name="Mariita R.M."/>
            <person name="Sello J.K."/>
        </authorList>
    </citation>
    <scope>NUCLEOTIDE SEQUENCE [LARGE SCALE GENOMIC DNA]</scope>
    <source>
        <strain evidence="2 3">F1-27</strain>
    </source>
</reference>
<feature type="compositionally biased region" description="Basic and acidic residues" evidence="1">
    <location>
        <begin position="14"/>
        <end position="26"/>
    </location>
</feature>
<dbReference type="Gene3D" id="3.90.176.10">
    <property type="entry name" value="Toxin ADP-ribosyltransferase, Chain A, domain 1"/>
    <property type="match status" value="1"/>
</dbReference>
<feature type="compositionally biased region" description="Low complexity" evidence="1">
    <location>
        <begin position="565"/>
        <end position="575"/>
    </location>
</feature>
<feature type="compositionally biased region" description="Pro residues" evidence="1">
    <location>
        <begin position="780"/>
        <end position="794"/>
    </location>
</feature>
<feature type="compositionally biased region" description="Low complexity" evidence="1">
    <location>
        <begin position="528"/>
        <end position="538"/>
    </location>
</feature>
<sequence>MSRTGGGRSWLFGGRDKAARGSERPAEPTAPPEDPGTPEPGSGPPLLTEEYGSLVLLRAAHDTAISETAVHELADLLGAEPGVTTVVTGAVGQDNAPAEEFWQRLSEVFDTLTEAGTRTVRLVMSGAGLERPERPSVARRVADAWKLEVIAPDGEVQIVPGGSLFVRPEPPRVRGWWGFSPGARPVALGSRQPSPAWQHGVEQVPERTAGGCVVHQIPAGLLARSPYATEPQRGDLCYSVPVDPRGPTVLVGVPEGGDLSAADVGEVLSALPAALHSRVRLAPGSPRDILRTGQSAAELLGNDVVVYTGMPLLTPSAPMERASARAVLVGADGTPRWRPFVDAVVCAPAREGEPAPAPRLLRWTVPVPGRGDPEPGVVRLSERWRATVTRAGLWITGEEERNTGPTPPPPTTREVDAEGPAIEVGRPGEALDASLWPELSRLLSGLGSDLGRRARLYVHGTATDGGRALRALAAQHGVRTVRFAPRPAPAAGHGGAPATRPGEAPGAPNTAGATPGSHPNTGPRTANVAAPAPGSRPVGSGGPSNPGAPVPGSRLPGAAASTANPAGSVPGSRPVGSGGPSNPGAPVPGSPLPGAASPPNPGGFAPGSRPVGAGPTPNPAGSVPGSRPAGAAPMSSTVGASLAPRPAGVPSTSGPAAVVPPAHPGGAVPRTPGPRPATSAAPATPGTPPPASSEPSTSNAPGTPGQSGATAASAPTPGPTAGPTASVVPATHSGETGRQQAPGLPVASEQPTPTPTAAPAPTPQAESADPVADPVRDPAPDAPAPVPPPAPVRPPMMSMSSGPVPVAPQTQRVEPPGEPGQDAGPGTPPAEVPGAGQDGLSAPARNPAGDGTSESGQDTGARSEPVPAGDRAAEDRHEQPPSPTRVTTPEARPGTPLAPAPGKAPGEAPNAAPEPAATPDTTDVTPSPQAPAAPQAPAPERPVAPARLAALLDRLRDDDEPVRAEPSRDASAPHRVAGPDRPVTPPVAEDPAPPRAMPTASAAPTPTPTPATSTVPLTSETPTRPPAPAAPAAPSVLSAPAVPAIPLPPLFPAPFRPGHVSTQAERQAFRVLAEAAWDRHGTAVSRTLTRLPALRGQEQEAARADLIALHLYLHAPEGPFSPEALARGLYEGEERLLPYAACVTSGLRRMPSYRGVAFRGADGPDGGLLRPGVLLRDPAPVCVLPLGAGVPRPGGAQYAVWSVTGRRVRQLADRPGAGKDRDEVVLPPGTLLRVLDVRQEGGAPLTLLREVPLNGPGIPARHGGAELDADDRTALARLDEALRGHPVAPGRADWPRLCAGSLERAAGRPPFD</sequence>
<dbReference type="Proteomes" id="UP000271291">
    <property type="component" value="Chromosome"/>
</dbReference>
<feature type="compositionally biased region" description="Basic and acidic residues" evidence="1">
    <location>
        <begin position="953"/>
        <end position="972"/>
    </location>
</feature>
<feature type="region of interest" description="Disordered" evidence="1">
    <location>
        <begin position="1"/>
        <end position="48"/>
    </location>
</feature>
<feature type="compositionally biased region" description="Pro residues" evidence="1">
    <location>
        <begin position="928"/>
        <end position="942"/>
    </location>
</feature>
<name>A0A3S9ZLK3_STRGD</name>
<feature type="compositionally biased region" description="Pro residues" evidence="1">
    <location>
        <begin position="752"/>
        <end position="762"/>
    </location>
</feature>
<feature type="compositionally biased region" description="Low complexity" evidence="1">
    <location>
        <begin position="693"/>
        <end position="726"/>
    </location>
</feature>
<dbReference type="RefSeq" id="WP_127181520.1">
    <property type="nucleotide sequence ID" value="NZ_CP029078.1"/>
</dbReference>
<feature type="compositionally biased region" description="Low complexity" evidence="1">
    <location>
        <begin position="997"/>
        <end position="1022"/>
    </location>
</feature>
<feature type="compositionally biased region" description="Low complexity" evidence="1">
    <location>
        <begin position="893"/>
        <end position="927"/>
    </location>
</feature>
<feature type="compositionally biased region" description="Low complexity" evidence="1">
    <location>
        <begin position="763"/>
        <end position="773"/>
    </location>
</feature>
<gene>
    <name evidence="2" type="ORF">ELQ87_34315</name>
</gene>
<proteinExistence type="predicted"/>
<feature type="compositionally biased region" description="Low complexity" evidence="1">
    <location>
        <begin position="795"/>
        <end position="808"/>
    </location>
</feature>
<dbReference type="OrthoDB" id="3320501at2"/>
<evidence type="ECO:0000256" key="1">
    <source>
        <dbReference type="SAM" id="MobiDB-lite"/>
    </source>
</evidence>